<keyword evidence="1" id="KW-1133">Transmembrane helix</keyword>
<name>A0A921E032_9HYPH</name>
<accession>A0A921E032</accession>
<feature type="transmembrane region" description="Helical" evidence="1">
    <location>
        <begin position="31"/>
        <end position="54"/>
    </location>
</feature>
<dbReference type="AlphaFoldDB" id="A0A921E032"/>
<protein>
    <submittedName>
        <fullName evidence="2">Uncharacterized protein</fullName>
    </submittedName>
</protein>
<keyword evidence="1" id="KW-0812">Transmembrane</keyword>
<evidence type="ECO:0000313" key="2">
    <source>
        <dbReference type="EMBL" id="HJE22738.1"/>
    </source>
</evidence>
<evidence type="ECO:0000256" key="1">
    <source>
        <dbReference type="SAM" id="Phobius"/>
    </source>
</evidence>
<organism evidence="2 3">
    <name type="scientific">Methylorubrum populi</name>
    <dbReference type="NCBI Taxonomy" id="223967"/>
    <lineage>
        <taxon>Bacteria</taxon>
        <taxon>Pseudomonadati</taxon>
        <taxon>Pseudomonadota</taxon>
        <taxon>Alphaproteobacteria</taxon>
        <taxon>Hyphomicrobiales</taxon>
        <taxon>Methylobacteriaceae</taxon>
        <taxon>Methylorubrum</taxon>
    </lineage>
</organism>
<dbReference type="EMBL" id="DYYG01000011">
    <property type="protein sequence ID" value="HJE22738.1"/>
    <property type="molecule type" value="Genomic_DNA"/>
</dbReference>
<evidence type="ECO:0000313" key="3">
    <source>
        <dbReference type="Proteomes" id="UP000742631"/>
    </source>
</evidence>
<reference evidence="2" key="1">
    <citation type="journal article" date="2021" name="PeerJ">
        <title>Extensive microbial diversity within the chicken gut microbiome revealed by metagenomics and culture.</title>
        <authorList>
            <person name="Gilroy R."/>
            <person name="Ravi A."/>
            <person name="Getino M."/>
            <person name="Pursley I."/>
            <person name="Horton D.L."/>
            <person name="Alikhan N.F."/>
            <person name="Baker D."/>
            <person name="Gharbi K."/>
            <person name="Hall N."/>
            <person name="Watson M."/>
            <person name="Adriaenssens E.M."/>
            <person name="Foster-Nyarko E."/>
            <person name="Jarju S."/>
            <person name="Secka A."/>
            <person name="Antonio M."/>
            <person name="Oren A."/>
            <person name="Chaudhuri R.R."/>
            <person name="La Ragione R."/>
            <person name="Hildebrand F."/>
            <person name="Pallen M.J."/>
        </authorList>
    </citation>
    <scope>NUCLEOTIDE SEQUENCE</scope>
    <source>
        <strain evidence="2">316</strain>
    </source>
</reference>
<keyword evidence="1" id="KW-0472">Membrane</keyword>
<reference evidence="2" key="2">
    <citation type="submission" date="2021-09" db="EMBL/GenBank/DDBJ databases">
        <authorList>
            <person name="Gilroy R."/>
        </authorList>
    </citation>
    <scope>NUCLEOTIDE SEQUENCE</scope>
    <source>
        <strain evidence="2">316</strain>
    </source>
</reference>
<dbReference type="Proteomes" id="UP000742631">
    <property type="component" value="Unassembled WGS sequence"/>
</dbReference>
<comment type="caution">
    <text evidence="2">The sequence shown here is derived from an EMBL/GenBank/DDBJ whole genome shotgun (WGS) entry which is preliminary data.</text>
</comment>
<gene>
    <name evidence="2" type="ORF">K8W01_03670</name>
</gene>
<proteinExistence type="predicted"/>
<sequence>MSVPDWLPLLAFLAPIPPIRPEPPRREAPAWFPAFIMGMTVFIMVAPMIAIWSFHRPEKPFRSVCEAAGGHVVPASLSGDGPPRCRRF</sequence>